<dbReference type="SUPFAM" id="SSF57756">
    <property type="entry name" value="Retrovirus zinc finger-like domains"/>
    <property type="match status" value="1"/>
</dbReference>
<feature type="region of interest" description="Disordered" evidence="2">
    <location>
        <begin position="69"/>
        <end position="94"/>
    </location>
</feature>
<evidence type="ECO:0000256" key="2">
    <source>
        <dbReference type="SAM" id="MobiDB-lite"/>
    </source>
</evidence>
<feature type="transmembrane region" description="Helical" evidence="3">
    <location>
        <begin position="267"/>
        <end position="284"/>
    </location>
</feature>
<dbReference type="SMART" id="SM00343">
    <property type="entry name" value="ZnF_C2HC"/>
    <property type="match status" value="1"/>
</dbReference>
<dbReference type="PROSITE" id="PS50158">
    <property type="entry name" value="ZF_CCHC"/>
    <property type="match status" value="1"/>
</dbReference>
<dbReference type="GO" id="GO:0003676">
    <property type="term" value="F:nucleic acid binding"/>
    <property type="evidence" value="ECO:0007669"/>
    <property type="project" value="InterPro"/>
</dbReference>
<dbReference type="GO" id="GO:0008270">
    <property type="term" value="F:zinc ion binding"/>
    <property type="evidence" value="ECO:0007669"/>
    <property type="project" value="UniProtKB-KW"/>
</dbReference>
<dbReference type="Pfam" id="PF00098">
    <property type="entry name" value="zf-CCHC"/>
    <property type="match status" value="1"/>
</dbReference>
<dbReference type="Proteomes" id="UP000626092">
    <property type="component" value="Unassembled WGS sequence"/>
</dbReference>
<dbReference type="OrthoDB" id="439808at2759"/>
<accession>A0A834H9F3</accession>
<proteinExistence type="predicted"/>
<keyword evidence="3" id="KW-0472">Membrane</keyword>
<dbReference type="EMBL" id="WJXA01000003">
    <property type="protein sequence ID" value="KAF7148908.1"/>
    <property type="molecule type" value="Genomic_DNA"/>
</dbReference>
<keyword evidence="1" id="KW-0479">Metal-binding</keyword>
<organism evidence="5 6">
    <name type="scientific">Rhododendron simsii</name>
    <name type="common">Sims's rhododendron</name>
    <dbReference type="NCBI Taxonomy" id="118357"/>
    <lineage>
        <taxon>Eukaryota</taxon>
        <taxon>Viridiplantae</taxon>
        <taxon>Streptophyta</taxon>
        <taxon>Embryophyta</taxon>
        <taxon>Tracheophyta</taxon>
        <taxon>Spermatophyta</taxon>
        <taxon>Magnoliopsida</taxon>
        <taxon>eudicotyledons</taxon>
        <taxon>Gunneridae</taxon>
        <taxon>Pentapetalae</taxon>
        <taxon>asterids</taxon>
        <taxon>Ericales</taxon>
        <taxon>Ericaceae</taxon>
        <taxon>Ericoideae</taxon>
        <taxon>Rhodoreae</taxon>
        <taxon>Rhododendron</taxon>
    </lineage>
</organism>
<feature type="domain" description="CCHC-type" evidence="4">
    <location>
        <begin position="102"/>
        <end position="117"/>
    </location>
</feature>
<dbReference type="AlphaFoldDB" id="A0A834H9F3"/>
<dbReference type="InterPro" id="IPR001878">
    <property type="entry name" value="Znf_CCHC"/>
</dbReference>
<dbReference type="InterPro" id="IPR036875">
    <property type="entry name" value="Znf_CCHC_sf"/>
</dbReference>
<keyword evidence="1" id="KW-0862">Zinc</keyword>
<reference evidence="5" key="1">
    <citation type="submission" date="2019-11" db="EMBL/GenBank/DDBJ databases">
        <authorList>
            <person name="Liu Y."/>
            <person name="Hou J."/>
            <person name="Li T.-Q."/>
            <person name="Guan C.-H."/>
            <person name="Wu X."/>
            <person name="Wu H.-Z."/>
            <person name="Ling F."/>
            <person name="Zhang R."/>
            <person name="Shi X.-G."/>
            <person name="Ren J.-P."/>
            <person name="Chen E.-F."/>
            <person name="Sun J.-M."/>
        </authorList>
    </citation>
    <scope>NUCLEOTIDE SEQUENCE</scope>
    <source>
        <strain evidence="5">Adult_tree_wgs_1</strain>
        <tissue evidence="5">Leaves</tissue>
    </source>
</reference>
<evidence type="ECO:0000256" key="3">
    <source>
        <dbReference type="SAM" id="Phobius"/>
    </source>
</evidence>
<name>A0A834H9F3_RHOSS</name>
<keyword evidence="6" id="KW-1185">Reference proteome</keyword>
<evidence type="ECO:0000259" key="4">
    <source>
        <dbReference type="PROSITE" id="PS50158"/>
    </source>
</evidence>
<protein>
    <recommendedName>
        <fullName evidence="4">CCHC-type domain-containing protein</fullName>
    </recommendedName>
</protein>
<dbReference type="Gene3D" id="4.10.60.10">
    <property type="entry name" value="Zinc finger, CCHC-type"/>
    <property type="match status" value="1"/>
</dbReference>
<evidence type="ECO:0000256" key="1">
    <source>
        <dbReference type="PROSITE-ProRule" id="PRU00047"/>
    </source>
</evidence>
<evidence type="ECO:0000313" key="5">
    <source>
        <dbReference type="EMBL" id="KAF7148908.1"/>
    </source>
</evidence>
<gene>
    <name evidence="5" type="ORF">RHSIM_Rhsim03G0088000</name>
</gene>
<keyword evidence="1" id="KW-0863">Zinc-finger</keyword>
<evidence type="ECO:0000313" key="6">
    <source>
        <dbReference type="Proteomes" id="UP000626092"/>
    </source>
</evidence>
<keyword evidence="3" id="KW-1133">Transmembrane helix</keyword>
<comment type="caution">
    <text evidence="5">The sequence shown here is derived from an EMBL/GenBank/DDBJ whole genome shotgun (WGS) entry which is preliminary data.</text>
</comment>
<sequence length="285" mass="31776">MYAGILNLSSLVRTNINNRSWWKGIRVVLADSGYKPFADRRALQDSTGVMHGQELDGIVISVNKAQPKMDGDDPDYGYGRGHTPSGRDTYRAGDKPVGQSECSKCGRLGHFARECPSAGCGGRFSSHSRFGGGDRFGPDCFDDRFDGGCYGDKEHLGHREVRYETRDRYNNDRFPTGGDRFADQEPQARCGRDMVVGRDGGPRLRNCQLCSSLSVGSICCAVRFLQLPMLSIFRECCPKCFIGESKYCAASVDWSKFIGRRRKDDEFYGTVMLMFLFNLGCLLLV</sequence>
<keyword evidence="3" id="KW-0812">Transmembrane</keyword>